<dbReference type="InterPro" id="IPR052024">
    <property type="entry name" value="Methanogen_methyltrans"/>
</dbReference>
<dbReference type="GO" id="GO:0006779">
    <property type="term" value="P:porphyrin-containing compound biosynthetic process"/>
    <property type="evidence" value="ECO:0007669"/>
    <property type="project" value="InterPro"/>
</dbReference>
<evidence type="ECO:0000313" key="3">
    <source>
        <dbReference type="Proteomes" id="UP000515860"/>
    </source>
</evidence>
<dbReference type="KEGG" id="whj:H9Q79_05210"/>
<dbReference type="GO" id="GO:0004853">
    <property type="term" value="F:uroporphyrinogen decarboxylase activity"/>
    <property type="evidence" value="ECO:0007669"/>
    <property type="project" value="InterPro"/>
</dbReference>
<dbReference type="InterPro" id="IPR038071">
    <property type="entry name" value="UROD/MetE-like_sf"/>
</dbReference>
<name>A0A7G9GFV7_9FIRM</name>
<keyword evidence="3" id="KW-1185">Reference proteome</keyword>
<proteinExistence type="predicted"/>
<dbReference type="SUPFAM" id="SSF51726">
    <property type="entry name" value="UROD/MetE-like"/>
    <property type="match status" value="1"/>
</dbReference>
<accession>A0A7G9GFV7</accession>
<dbReference type="Gene3D" id="3.20.20.210">
    <property type="match status" value="1"/>
</dbReference>
<gene>
    <name evidence="2" type="ORF">H9Q79_05210</name>
</gene>
<evidence type="ECO:0000313" key="2">
    <source>
        <dbReference type="EMBL" id="QNM09689.1"/>
    </source>
</evidence>
<dbReference type="Proteomes" id="UP000515860">
    <property type="component" value="Chromosome"/>
</dbReference>
<protein>
    <recommendedName>
        <fullName evidence="1">Uroporphyrinogen decarboxylase (URO-D) domain-containing protein</fullName>
    </recommendedName>
</protein>
<dbReference type="PANTHER" id="PTHR47099">
    <property type="entry name" value="METHYLCOBAMIDE:COM METHYLTRANSFERASE MTBA"/>
    <property type="match status" value="1"/>
</dbReference>
<dbReference type="EMBL" id="CP060635">
    <property type="protein sequence ID" value="QNM09689.1"/>
    <property type="molecule type" value="Genomic_DNA"/>
</dbReference>
<dbReference type="AlphaFoldDB" id="A0A7G9GFV7"/>
<dbReference type="Pfam" id="PF01208">
    <property type="entry name" value="URO-D"/>
    <property type="match status" value="1"/>
</dbReference>
<dbReference type="RefSeq" id="WP_118643705.1">
    <property type="nucleotide sequence ID" value="NZ_CP060635.1"/>
</dbReference>
<feature type="domain" description="Uroporphyrinogen decarboxylase (URO-D)" evidence="1">
    <location>
        <begin position="149"/>
        <end position="352"/>
    </location>
</feature>
<sequence>MNSRERVLTAMNHVRPDRVPINFRSVDTVADRMEHYYSKSHQELLEYLQVDFREVIPPYTGPAFPKDSNGNFFDEWGVRRKEVVTDRSRDVFVDYSPLADVEDLDEIRNYPWPDVDAYDYSCLETMCRGFDGYAISGPGLFAEGYHGVFHQLTYLFGMEQAMMNLLTEEELVKETIKHITAYWTGYFDRMFTACKGKLDFIFYKDDMGSQNSLLVSQDVFRKFFKPSLKELCDLADSYGAAMIYHTCGSVKPLISDFIDAGVKVLDPIQTSAKDMDIRDLKDSFGDKVTFHGAIDTQQVLPNSSPEEIIDIVKHTLSVLGKDGGYFFSPSHRIQQDTPIETIVAMYDTVRNWNDY</sequence>
<evidence type="ECO:0000259" key="1">
    <source>
        <dbReference type="Pfam" id="PF01208"/>
    </source>
</evidence>
<reference evidence="2 3" key="1">
    <citation type="submission" date="2020-08" db="EMBL/GenBank/DDBJ databases">
        <authorList>
            <person name="Liu C."/>
            <person name="Sun Q."/>
        </authorList>
    </citation>
    <scope>NUCLEOTIDE SEQUENCE [LARGE SCALE GENOMIC DNA]</scope>
    <source>
        <strain evidence="2 3">NSJ-29</strain>
    </source>
</reference>
<dbReference type="PANTHER" id="PTHR47099:SF1">
    <property type="entry name" value="METHYLCOBAMIDE:COM METHYLTRANSFERASE MTBA"/>
    <property type="match status" value="1"/>
</dbReference>
<dbReference type="InterPro" id="IPR000257">
    <property type="entry name" value="Uroporphyrinogen_deCOase"/>
</dbReference>
<organism evidence="2 3">
    <name type="scientific">Wansuia hejianensis</name>
    <dbReference type="NCBI Taxonomy" id="2763667"/>
    <lineage>
        <taxon>Bacteria</taxon>
        <taxon>Bacillati</taxon>
        <taxon>Bacillota</taxon>
        <taxon>Clostridia</taxon>
        <taxon>Lachnospirales</taxon>
        <taxon>Lachnospiraceae</taxon>
        <taxon>Wansuia</taxon>
    </lineage>
</organism>